<dbReference type="SUPFAM" id="SSF53850">
    <property type="entry name" value="Periplasmic binding protein-like II"/>
    <property type="match status" value="1"/>
</dbReference>
<evidence type="ECO:0000256" key="1">
    <source>
        <dbReference type="ARBA" id="ARBA00004418"/>
    </source>
</evidence>
<name>A0AAE3GCH8_9PSEU</name>
<comment type="similarity">
    <text evidence="2">Belongs to the bacterial solute-binding protein SsuA/TauA family.</text>
</comment>
<evidence type="ECO:0000256" key="4">
    <source>
        <dbReference type="SAM" id="SignalP"/>
    </source>
</evidence>
<dbReference type="GO" id="GO:0042597">
    <property type="term" value="C:periplasmic space"/>
    <property type="evidence" value="ECO:0007669"/>
    <property type="project" value="UniProtKB-SubCell"/>
</dbReference>
<dbReference type="PANTHER" id="PTHR30024">
    <property type="entry name" value="ALIPHATIC SULFONATES-BINDING PROTEIN-RELATED"/>
    <property type="match status" value="1"/>
</dbReference>
<dbReference type="Pfam" id="PF13379">
    <property type="entry name" value="NMT1_2"/>
    <property type="match status" value="1"/>
</dbReference>
<reference evidence="5" key="1">
    <citation type="submission" date="2022-06" db="EMBL/GenBank/DDBJ databases">
        <title>Genomic Encyclopedia of Archaeal and Bacterial Type Strains, Phase II (KMG-II): from individual species to whole genera.</title>
        <authorList>
            <person name="Goeker M."/>
        </authorList>
    </citation>
    <scope>NUCLEOTIDE SEQUENCE</scope>
    <source>
        <strain evidence="5">DSM 43935</strain>
    </source>
</reference>
<gene>
    <name evidence="5" type="ORF">LX83_001729</name>
</gene>
<dbReference type="RefSeq" id="WP_253769069.1">
    <property type="nucleotide sequence ID" value="NZ_JAMTCK010000003.1"/>
</dbReference>
<protein>
    <submittedName>
        <fullName evidence="5">NitT/TauT family transport system substrate-binding protein</fullName>
    </submittedName>
</protein>
<feature type="signal peptide" evidence="4">
    <location>
        <begin position="1"/>
        <end position="20"/>
    </location>
</feature>
<comment type="subcellular location">
    <subcellularLocation>
        <location evidence="1">Periplasm</location>
    </subcellularLocation>
</comment>
<dbReference type="PANTHER" id="PTHR30024:SF47">
    <property type="entry name" value="TAURINE-BINDING PERIPLASMIC PROTEIN"/>
    <property type="match status" value="1"/>
</dbReference>
<feature type="chain" id="PRO_5042201219" evidence="4">
    <location>
        <begin position="21"/>
        <end position="328"/>
    </location>
</feature>
<evidence type="ECO:0000313" key="5">
    <source>
        <dbReference type="EMBL" id="MCP2164889.1"/>
    </source>
</evidence>
<proteinExistence type="inferred from homology"/>
<dbReference type="Gene3D" id="3.40.190.10">
    <property type="entry name" value="Periplasmic binding protein-like II"/>
    <property type="match status" value="2"/>
</dbReference>
<dbReference type="Proteomes" id="UP001206128">
    <property type="component" value="Unassembled WGS sequence"/>
</dbReference>
<keyword evidence="6" id="KW-1185">Reference proteome</keyword>
<comment type="caution">
    <text evidence="5">The sequence shown here is derived from an EMBL/GenBank/DDBJ whole genome shotgun (WGS) entry which is preliminary data.</text>
</comment>
<dbReference type="AlphaFoldDB" id="A0AAE3GCH8"/>
<evidence type="ECO:0000256" key="2">
    <source>
        <dbReference type="ARBA" id="ARBA00010742"/>
    </source>
</evidence>
<dbReference type="EMBL" id="JAMTCK010000003">
    <property type="protein sequence ID" value="MCP2164889.1"/>
    <property type="molecule type" value="Genomic_DNA"/>
</dbReference>
<accession>A0AAE3GCH8</accession>
<dbReference type="PROSITE" id="PS51257">
    <property type="entry name" value="PROKAR_LIPOPROTEIN"/>
    <property type="match status" value="1"/>
</dbReference>
<sequence length="328" mass="34946">MATRAIRRTVAMLASTITLAATAGCGLFTGGDAGDQAALERKTLKIGVMPYVDVAPLYLAKNEGLFEKIGLEVELITESSEVQAVNDLDAGTLDVAFASNVTLFKEAAGGKSLQLQGEAYQADEDVMALVTLPGSAFNPSTKPQPRIAVNESNDIGTLATRTALKTANVDQAKIRFQTVPFRDMTGALQGGQVDAAWMVEPFITKAQKELGAVVLMDTARGATLDFPMSSYAASKKFADQNPRTLRAFRKVLAEAQLAGANKLEVQNVLPSYADVQKDTAALVSVGTYPASLNPIRLQRVVDLMNVNGVLDQPLDIQQLMPPDTPDNS</sequence>
<evidence type="ECO:0000256" key="3">
    <source>
        <dbReference type="ARBA" id="ARBA00022729"/>
    </source>
</evidence>
<organism evidence="5 6">
    <name type="scientific">Goodfellowiella coeruleoviolacea</name>
    <dbReference type="NCBI Taxonomy" id="334858"/>
    <lineage>
        <taxon>Bacteria</taxon>
        <taxon>Bacillati</taxon>
        <taxon>Actinomycetota</taxon>
        <taxon>Actinomycetes</taxon>
        <taxon>Pseudonocardiales</taxon>
        <taxon>Pseudonocardiaceae</taxon>
        <taxon>Goodfellowiella</taxon>
    </lineage>
</organism>
<keyword evidence="3 4" id="KW-0732">Signal</keyword>
<evidence type="ECO:0000313" key="6">
    <source>
        <dbReference type="Proteomes" id="UP001206128"/>
    </source>
</evidence>